<evidence type="ECO:0000313" key="4">
    <source>
        <dbReference type="EMBL" id="OOQ57119.1"/>
    </source>
</evidence>
<keyword evidence="2" id="KW-1133">Transmembrane helix</keyword>
<evidence type="ECO:0000313" key="5">
    <source>
        <dbReference type="Proteomes" id="UP000189739"/>
    </source>
</evidence>
<evidence type="ECO:0000256" key="1">
    <source>
        <dbReference type="ARBA" id="ARBA00022612"/>
    </source>
</evidence>
<feature type="transmembrane region" description="Helical" evidence="2">
    <location>
        <begin position="440"/>
        <end position="456"/>
    </location>
</feature>
<evidence type="ECO:0000259" key="3">
    <source>
        <dbReference type="Pfam" id="PF10145"/>
    </source>
</evidence>
<feature type="domain" description="Phage tail tape measure protein" evidence="3">
    <location>
        <begin position="95"/>
        <end position="295"/>
    </location>
</feature>
<sequence>MGSALTVPTIFTAVDKFTGTLFKMQGGLSRFGKKAKSISDASANVGKKAGVGALAIAAPLAVVANSAIKFQDRLADISKTTGLVGAELDNYGARILKSSKSTRSSIDELLTIGEIGGQLGVASNELEKFTEASNVFNVALGSDYGGVENAITQVGKIKSLFKETRGMDISDVITKSGSAINTLGAAGSGTSANINDFILRMGGLPDAIKPSLQTTAALGAFFEEAGIDAQIASGGLSNFFLIAAKDMSGFAKQMGLSTAAAKQLFTTDPTGFATKFSQSLSNLSPDQLAKRLKKLKVGTLETIKVIGALGTGTERLTALQLASADAFEKGTSLLTEYTTKNNTIAGKIAQAKNNFEAFSITLGNDLLPVLGRLLDQILPVISGVVSWVEQNPELATTILEVAAGISAFLGVVSVVSGVISAATGLIWLWNLAWGANPIGIIIYAVVGLIAVVTTLIAKWDDWGAAISVFLGPLGMVISFAKELYDNWSMVTKAFEDGGIWGAIKAIGKIFLSAILHPAEQLLSLIGRITGWEWAKDGAKNIYEARAALGVDMKGSSVDRPNYVIPPPIQTAQINEQRKAREEQQAKGNALLGQLGITVIDPKGYVKDVTSSPGLKPDIKTSSTLGVR</sequence>
<name>A0A1S9P859_9SPHI</name>
<keyword evidence="2" id="KW-0812">Transmembrane</keyword>
<evidence type="ECO:0000256" key="2">
    <source>
        <dbReference type="SAM" id="Phobius"/>
    </source>
</evidence>
<proteinExistence type="predicted"/>
<dbReference type="RefSeq" id="WP_078350993.1">
    <property type="nucleotide sequence ID" value="NZ_MBTF01000037.1"/>
</dbReference>
<dbReference type="Proteomes" id="UP000189739">
    <property type="component" value="Unassembled WGS sequence"/>
</dbReference>
<comment type="caution">
    <text evidence="4">The sequence shown here is derived from an EMBL/GenBank/DDBJ whole genome shotgun (WGS) entry which is preliminary data.</text>
</comment>
<keyword evidence="5" id="KW-1185">Reference proteome</keyword>
<dbReference type="PANTHER" id="PTHR37813">
    <property type="entry name" value="FELS-2 PROPHAGE PROTEIN"/>
    <property type="match status" value="1"/>
</dbReference>
<dbReference type="InterPro" id="IPR010090">
    <property type="entry name" value="Phage_tape_meas"/>
</dbReference>
<dbReference type="OrthoDB" id="1219342at2"/>
<keyword evidence="1" id="KW-1188">Viral release from host cell</keyword>
<accession>A0A1S9P859</accession>
<dbReference type="PANTHER" id="PTHR37813:SF1">
    <property type="entry name" value="FELS-2 PROPHAGE PROTEIN"/>
    <property type="match status" value="1"/>
</dbReference>
<gene>
    <name evidence="4" type="ORF">BC343_16495</name>
</gene>
<dbReference type="NCBIfam" id="TIGR01760">
    <property type="entry name" value="tape_meas_TP901"/>
    <property type="match status" value="1"/>
</dbReference>
<feature type="transmembrane region" description="Helical" evidence="2">
    <location>
        <begin position="462"/>
        <end position="480"/>
    </location>
</feature>
<keyword evidence="2" id="KW-0472">Membrane</keyword>
<dbReference type="AlphaFoldDB" id="A0A1S9P859"/>
<organism evidence="4 5">
    <name type="scientific">Mucilaginibacter pedocola</name>
    <dbReference type="NCBI Taxonomy" id="1792845"/>
    <lineage>
        <taxon>Bacteria</taxon>
        <taxon>Pseudomonadati</taxon>
        <taxon>Bacteroidota</taxon>
        <taxon>Sphingobacteriia</taxon>
        <taxon>Sphingobacteriales</taxon>
        <taxon>Sphingobacteriaceae</taxon>
        <taxon>Mucilaginibacter</taxon>
    </lineage>
</organism>
<dbReference type="STRING" id="1792845.BC343_16495"/>
<dbReference type="Pfam" id="PF10145">
    <property type="entry name" value="PhageMin_Tail"/>
    <property type="match status" value="1"/>
</dbReference>
<feature type="transmembrane region" description="Helical" evidence="2">
    <location>
        <begin position="401"/>
        <end position="428"/>
    </location>
</feature>
<dbReference type="EMBL" id="MBTF01000037">
    <property type="protein sequence ID" value="OOQ57119.1"/>
    <property type="molecule type" value="Genomic_DNA"/>
</dbReference>
<reference evidence="4 5" key="1">
    <citation type="submission" date="2016-07" db="EMBL/GenBank/DDBJ databases">
        <title>Genomic analysis of zinc-resistant bacterium Mucilaginibacter pedocola TBZ30.</title>
        <authorList>
            <person name="Huang J."/>
            <person name="Tang J."/>
        </authorList>
    </citation>
    <scope>NUCLEOTIDE SEQUENCE [LARGE SCALE GENOMIC DNA]</scope>
    <source>
        <strain evidence="4 5">TBZ30</strain>
    </source>
</reference>
<protein>
    <submittedName>
        <fullName evidence="4">Phage tail tape measure protein</fullName>
    </submittedName>
</protein>